<accession>A0ABW2IM53</accession>
<evidence type="ECO:0000313" key="4">
    <source>
        <dbReference type="Proteomes" id="UP001596492"/>
    </source>
</evidence>
<sequence>MAYFSIYAMDRRPDGPTIRAETRPAHLEYLRRLGDQLKLAGPVMAHDGETVAGSLIVVEAENLDAAHEIAAEDPYAKAGLFSSCDVRLYKWVFNPPE</sequence>
<evidence type="ECO:0000313" key="3">
    <source>
        <dbReference type="EMBL" id="MFC7292223.1"/>
    </source>
</evidence>
<protein>
    <submittedName>
        <fullName evidence="3">YciI family protein</fullName>
    </submittedName>
</protein>
<dbReference type="InterPro" id="IPR051807">
    <property type="entry name" value="Sec-metab_biosynth-assoc"/>
</dbReference>
<reference evidence="4" key="1">
    <citation type="journal article" date="2019" name="Int. J. Syst. Evol. Microbiol.">
        <title>The Global Catalogue of Microorganisms (GCM) 10K type strain sequencing project: providing services to taxonomists for standard genome sequencing and annotation.</title>
        <authorList>
            <consortium name="The Broad Institute Genomics Platform"/>
            <consortium name="The Broad Institute Genome Sequencing Center for Infectious Disease"/>
            <person name="Wu L."/>
            <person name="Ma J."/>
        </authorList>
    </citation>
    <scope>NUCLEOTIDE SEQUENCE [LARGE SCALE GENOMIC DNA]</scope>
    <source>
        <strain evidence="4">CCUG 51308</strain>
    </source>
</reference>
<dbReference type="SUPFAM" id="SSF54909">
    <property type="entry name" value="Dimeric alpha+beta barrel"/>
    <property type="match status" value="1"/>
</dbReference>
<gene>
    <name evidence="3" type="ORF">ACFQS8_11390</name>
</gene>
<keyword evidence="4" id="KW-1185">Reference proteome</keyword>
<name>A0ABW2IM53_9PROT</name>
<comment type="similarity">
    <text evidence="1">Belongs to the YciI family.</text>
</comment>
<dbReference type="Gene3D" id="3.30.70.1060">
    <property type="entry name" value="Dimeric alpha+beta barrel"/>
    <property type="match status" value="1"/>
</dbReference>
<dbReference type="InterPro" id="IPR005545">
    <property type="entry name" value="YCII"/>
</dbReference>
<dbReference type="PANTHER" id="PTHR33606">
    <property type="entry name" value="PROTEIN YCII"/>
    <property type="match status" value="1"/>
</dbReference>
<dbReference type="InterPro" id="IPR011008">
    <property type="entry name" value="Dimeric_a/b-barrel"/>
</dbReference>
<organism evidence="3 4">
    <name type="scientific">Hirschia litorea</name>
    <dbReference type="NCBI Taxonomy" id="1199156"/>
    <lineage>
        <taxon>Bacteria</taxon>
        <taxon>Pseudomonadati</taxon>
        <taxon>Pseudomonadota</taxon>
        <taxon>Alphaproteobacteria</taxon>
        <taxon>Hyphomonadales</taxon>
        <taxon>Hyphomonadaceae</taxon>
        <taxon>Hirschia</taxon>
    </lineage>
</organism>
<dbReference type="RefSeq" id="WP_382167479.1">
    <property type="nucleotide sequence ID" value="NZ_JBHTBR010000005.1"/>
</dbReference>
<dbReference type="Pfam" id="PF03795">
    <property type="entry name" value="YCII"/>
    <property type="match status" value="1"/>
</dbReference>
<proteinExistence type="inferred from homology"/>
<feature type="domain" description="YCII-related" evidence="2">
    <location>
        <begin position="12"/>
        <end position="87"/>
    </location>
</feature>
<dbReference type="PANTHER" id="PTHR33606:SF3">
    <property type="entry name" value="PROTEIN YCII"/>
    <property type="match status" value="1"/>
</dbReference>
<evidence type="ECO:0000259" key="2">
    <source>
        <dbReference type="Pfam" id="PF03795"/>
    </source>
</evidence>
<comment type="caution">
    <text evidence="3">The sequence shown here is derived from an EMBL/GenBank/DDBJ whole genome shotgun (WGS) entry which is preliminary data.</text>
</comment>
<dbReference type="Proteomes" id="UP001596492">
    <property type="component" value="Unassembled WGS sequence"/>
</dbReference>
<dbReference type="EMBL" id="JBHTBR010000005">
    <property type="protein sequence ID" value="MFC7292223.1"/>
    <property type="molecule type" value="Genomic_DNA"/>
</dbReference>
<evidence type="ECO:0000256" key="1">
    <source>
        <dbReference type="ARBA" id="ARBA00007689"/>
    </source>
</evidence>